<evidence type="ECO:0000256" key="7">
    <source>
        <dbReference type="ARBA" id="ARBA00023128"/>
    </source>
</evidence>
<dbReference type="OMA" id="MCLETAS"/>
<dbReference type="GO" id="GO:0140300">
    <property type="term" value="P:serine import into mitochondrion"/>
    <property type="evidence" value="ECO:0007669"/>
    <property type="project" value="TreeGrafter"/>
</dbReference>
<keyword evidence="6" id="KW-1133">Transmembrane helix</keyword>
<dbReference type="PANTHER" id="PTHR11153:SF8">
    <property type="entry name" value="SIDEROFLEXIN-1"/>
    <property type="match status" value="1"/>
</dbReference>
<name>R7TZ12_CAPTE</name>
<dbReference type="PANTHER" id="PTHR11153">
    <property type="entry name" value="SIDEROFLEXIN"/>
    <property type="match status" value="1"/>
</dbReference>
<dbReference type="HOGENOM" id="CLU_039425_4_0_1"/>
<evidence type="ECO:0000256" key="1">
    <source>
        <dbReference type="ARBA" id="ARBA00004225"/>
    </source>
</evidence>
<reference evidence="9 11" key="2">
    <citation type="journal article" date="2013" name="Nature">
        <title>Insights into bilaterian evolution from three spiralian genomes.</title>
        <authorList>
            <person name="Simakov O."/>
            <person name="Marletaz F."/>
            <person name="Cho S.J."/>
            <person name="Edsinger-Gonzales E."/>
            <person name="Havlak P."/>
            <person name="Hellsten U."/>
            <person name="Kuo D.H."/>
            <person name="Larsson T."/>
            <person name="Lv J."/>
            <person name="Arendt D."/>
            <person name="Savage R."/>
            <person name="Osoegawa K."/>
            <person name="de Jong P."/>
            <person name="Grimwood J."/>
            <person name="Chapman J.A."/>
            <person name="Shapiro H."/>
            <person name="Aerts A."/>
            <person name="Otillar R.P."/>
            <person name="Terry A.Y."/>
            <person name="Boore J.L."/>
            <person name="Grigoriev I.V."/>
            <person name="Lindberg D.R."/>
            <person name="Seaver E.C."/>
            <person name="Weisblat D.A."/>
            <person name="Putnam N.H."/>
            <person name="Rokhsar D.S."/>
        </authorList>
    </citation>
    <scope>NUCLEOTIDE SEQUENCE</scope>
    <source>
        <strain evidence="9 11">I ESC-2004</strain>
    </source>
</reference>
<dbReference type="EnsemblMetazoa" id="CapteT145479">
    <property type="protein sequence ID" value="CapteP145479"/>
    <property type="gene ID" value="CapteG145479"/>
</dbReference>
<dbReference type="EMBL" id="AMQN01026869">
    <property type="status" value="NOT_ANNOTATED_CDS"/>
    <property type="molecule type" value="Genomic_DNA"/>
</dbReference>
<evidence type="ECO:0000313" key="9">
    <source>
        <dbReference type="EMBL" id="ELT98842.1"/>
    </source>
</evidence>
<gene>
    <name evidence="9" type="ORF">CAPTEDRAFT_145479</name>
</gene>
<keyword evidence="11" id="KW-1185">Reference proteome</keyword>
<dbReference type="OrthoDB" id="6608471at2759"/>
<evidence type="ECO:0000313" key="11">
    <source>
        <dbReference type="Proteomes" id="UP000014760"/>
    </source>
</evidence>
<evidence type="ECO:0000256" key="3">
    <source>
        <dbReference type="ARBA" id="ARBA00022448"/>
    </source>
</evidence>
<dbReference type="AlphaFoldDB" id="R7TZ12"/>
<keyword evidence="5" id="KW-0029">Amino-acid transport</keyword>
<dbReference type="EMBL" id="KB307511">
    <property type="protein sequence ID" value="ELT98842.1"/>
    <property type="molecule type" value="Genomic_DNA"/>
</dbReference>
<dbReference type="Pfam" id="PF03820">
    <property type="entry name" value="SFXNs"/>
    <property type="match status" value="1"/>
</dbReference>
<keyword evidence="8" id="KW-0472">Membrane</keyword>
<evidence type="ECO:0008006" key="12">
    <source>
        <dbReference type="Google" id="ProtNLM"/>
    </source>
</evidence>
<dbReference type="Proteomes" id="UP000014760">
    <property type="component" value="Unassembled WGS sequence"/>
</dbReference>
<evidence type="ECO:0000313" key="10">
    <source>
        <dbReference type="EnsemblMetazoa" id="CapteP145479"/>
    </source>
</evidence>
<keyword evidence="3" id="KW-0813">Transport</keyword>
<keyword evidence="4" id="KW-0812">Transmembrane</keyword>
<protein>
    <recommendedName>
        <fullName evidence="12">Sideroflexin</fullName>
    </recommendedName>
</protein>
<organism evidence="9">
    <name type="scientific">Capitella teleta</name>
    <name type="common">Polychaete worm</name>
    <dbReference type="NCBI Taxonomy" id="283909"/>
    <lineage>
        <taxon>Eukaryota</taxon>
        <taxon>Metazoa</taxon>
        <taxon>Spiralia</taxon>
        <taxon>Lophotrochozoa</taxon>
        <taxon>Annelida</taxon>
        <taxon>Polychaeta</taxon>
        <taxon>Sedentaria</taxon>
        <taxon>Scolecida</taxon>
        <taxon>Capitellidae</taxon>
        <taxon>Capitella</taxon>
    </lineage>
</organism>
<reference evidence="11" key="1">
    <citation type="submission" date="2012-12" db="EMBL/GenBank/DDBJ databases">
        <authorList>
            <person name="Hellsten U."/>
            <person name="Grimwood J."/>
            <person name="Chapman J.A."/>
            <person name="Shapiro H."/>
            <person name="Aerts A."/>
            <person name="Otillar R.P."/>
            <person name="Terry A.Y."/>
            <person name="Boore J.L."/>
            <person name="Simakov O."/>
            <person name="Marletaz F."/>
            <person name="Cho S.-J."/>
            <person name="Edsinger-Gonzales E."/>
            <person name="Havlak P."/>
            <person name="Kuo D.-H."/>
            <person name="Larsson T."/>
            <person name="Lv J."/>
            <person name="Arendt D."/>
            <person name="Savage R."/>
            <person name="Osoegawa K."/>
            <person name="de Jong P."/>
            <person name="Lindberg D.R."/>
            <person name="Seaver E.C."/>
            <person name="Weisblat D.A."/>
            <person name="Putnam N.H."/>
            <person name="Grigoriev I.V."/>
            <person name="Rokhsar D.S."/>
        </authorList>
    </citation>
    <scope>NUCLEOTIDE SEQUENCE</scope>
    <source>
        <strain evidence="11">I ESC-2004</strain>
    </source>
</reference>
<dbReference type="GO" id="GO:0005743">
    <property type="term" value="C:mitochondrial inner membrane"/>
    <property type="evidence" value="ECO:0007669"/>
    <property type="project" value="TreeGrafter"/>
</dbReference>
<accession>R7TZ12</accession>
<dbReference type="GO" id="GO:0015075">
    <property type="term" value="F:monoatomic ion transmembrane transporter activity"/>
    <property type="evidence" value="ECO:0007669"/>
    <property type="project" value="InterPro"/>
</dbReference>
<reference evidence="10" key="3">
    <citation type="submission" date="2015-06" db="UniProtKB">
        <authorList>
            <consortium name="EnsemblMetazoa"/>
        </authorList>
    </citation>
    <scope>IDENTIFICATION</scope>
</reference>
<dbReference type="STRING" id="283909.R7TZ12"/>
<evidence type="ECO:0000256" key="8">
    <source>
        <dbReference type="ARBA" id="ARBA00023136"/>
    </source>
</evidence>
<evidence type="ECO:0000256" key="5">
    <source>
        <dbReference type="ARBA" id="ARBA00022970"/>
    </source>
</evidence>
<evidence type="ECO:0000256" key="6">
    <source>
        <dbReference type="ARBA" id="ARBA00022989"/>
    </source>
</evidence>
<proteinExistence type="inferred from homology"/>
<keyword evidence="7" id="KW-0496">Mitochondrion</keyword>
<sequence length="151" mass="17012">MGENRINLNEPRFDQGTYTGRAKHFFNTTNPLNLFASGADLEKAKLLVNQYRQGIEPSGTTDDQVWRAKNLYDSAFHPDTGEKMFMLGRMSAQVPVNMTITGCMMTFYRTTPAVIFWQWFNQSFNAVVNYTNRSGDSPISTGFVSDSVSAL</sequence>
<dbReference type="InterPro" id="IPR004686">
    <property type="entry name" value="Mtc"/>
</dbReference>
<evidence type="ECO:0000256" key="2">
    <source>
        <dbReference type="ARBA" id="ARBA00005974"/>
    </source>
</evidence>
<comment type="similarity">
    <text evidence="2">Belongs to the sideroflexin family.</text>
</comment>
<evidence type="ECO:0000256" key="4">
    <source>
        <dbReference type="ARBA" id="ARBA00022692"/>
    </source>
</evidence>
<comment type="subcellular location">
    <subcellularLocation>
        <location evidence="1">Mitochondrion membrane</location>
        <topology evidence="1">Multi-pass membrane protein</topology>
    </subcellularLocation>
</comment>